<dbReference type="KEGG" id="beq:BEWA_050380"/>
<comment type="caution">
    <text evidence="3">The sequence shown here is derived from an EMBL/GenBank/DDBJ whole genome shotgun (WGS) entry which is preliminary data.</text>
</comment>
<feature type="signal peptide" evidence="2">
    <location>
        <begin position="1"/>
        <end position="18"/>
    </location>
</feature>
<dbReference type="AlphaFoldDB" id="L1LBC2"/>
<dbReference type="InterPro" id="IPR007480">
    <property type="entry name" value="DUF529"/>
</dbReference>
<keyword evidence="2" id="KW-0732">Signal</keyword>
<evidence type="ECO:0000256" key="1">
    <source>
        <dbReference type="SAM" id="MobiDB-lite"/>
    </source>
</evidence>
<feature type="compositionally biased region" description="Polar residues" evidence="1">
    <location>
        <begin position="72"/>
        <end position="83"/>
    </location>
</feature>
<gene>
    <name evidence="3" type="ORF">BEWA_050380</name>
</gene>
<dbReference type="GeneID" id="15804960"/>
<feature type="compositionally biased region" description="Polar residues" evidence="1">
    <location>
        <begin position="309"/>
        <end position="334"/>
    </location>
</feature>
<name>L1LBC2_THEEQ</name>
<reference evidence="3 4" key="1">
    <citation type="journal article" date="2012" name="BMC Genomics">
        <title>Comparative genomic analysis and phylogenetic position of Theileria equi.</title>
        <authorList>
            <person name="Kappmeyer L.S."/>
            <person name="Thiagarajan M."/>
            <person name="Herndon D.R."/>
            <person name="Ramsay J.D."/>
            <person name="Caler E."/>
            <person name="Djikeng A."/>
            <person name="Gillespie J.J."/>
            <person name="Lau A.O."/>
            <person name="Roalson E.H."/>
            <person name="Silva J.C."/>
            <person name="Silva M.G."/>
            <person name="Suarez C.E."/>
            <person name="Ueti M.W."/>
            <person name="Nene V.M."/>
            <person name="Mealey R.H."/>
            <person name="Knowles D.P."/>
            <person name="Brayton K.A."/>
        </authorList>
    </citation>
    <scope>NUCLEOTIDE SEQUENCE [LARGE SCALE GENOMIC DNA]</scope>
    <source>
        <strain evidence="3 4">WA</strain>
    </source>
</reference>
<feature type="compositionally biased region" description="Low complexity" evidence="1">
    <location>
        <begin position="37"/>
        <end position="57"/>
    </location>
</feature>
<dbReference type="EMBL" id="ACOU01000007">
    <property type="protein sequence ID" value="EKX72570.1"/>
    <property type="molecule type" value="Genomic_DNA"/>
</dbReference>
<sequence length="334" mass="37141">MRVLAVLLTVCLVGVCYCGDNDGKVVGKRAVPQKGAQQQKVVQHAQQGQTQANAQPADKPVESQTPKEDVSTETTQSAGQSGATLDISSIDSSSYQSFDYSFSGNAIRLIVPKKGVTVTKLMNGTEEVYTLSTGETFEYSKLYLNKDKNPELVRVWNRNSSGLKCVDYLKNGSKWEPSRDSDVKIKSLQDPVRQPSIFDMNLSANRDTNTCSVFQVDLLGVTTKHFYPKHGYATRKVKNGDKIIWTGRANDRCLSCIIHKHGSVELLEMVVVETLSERSKYFEKNGEEWMEINKTDFDQKLNEMRKSVSLATLTQTPSNPASPSKTTPRPNKSQ</sequence>
<dbReference type="Proteomes" id="UP000031512">
    <property type="component" value="Unassembled WGS sequence"/>
</dbReference>
<dbReference type="VEuPathDB" id="PiroplasmaDB:BEWA_050380"/>
<accession>L1LBC2</accession>
<feature type="compositionally biased region" description="Basic and acidic residues" evidence="1">
    <location>
        <begin position="59"/>
        <end position="70"/>
    </location>
</feature>
<protein>
    <submittedName>
        <fullName evidence="3">Signal peptide containing protein</fullName>
    </submittedName>
</protein>
<keyword evidence="4" id="KW-1185">Reference proteome</keyword>
<dbReference type="Pfam" id="PF04385">
    <property type="entry name" value="FAINT"/>
    <property type="match status" value="2"/>
</dbReference>
<evidence type="ECO:0000313" key="4">
    <source>
        <dbReference type="Proteomes" id="UP000031512"/>
    </source>
</evidence>
<feature type="region of interest" description="Disordered" evidence="1">
    <location>
        <begin position="308"/>
        <end position="334"/>
    </location>
</feature>
<dbReference type="RefSeq" id="XP_004832022.1">
    <property type="nucleotide sequence ID" value="XM_004831965.1"/>
</dbReference>
<proteinExistence type="predicted"/>
<evidence type="ECO:0000256" key="2">
    <source>
        <dbReference type="SAM" id="SignalP"/>
    </source>
</evidence>
<evidence type="ECO:0000313" key="3">
    <source>
        <dbReference type="EMBL" id="EKX72570.1"/>
    </source>
</evidence>
<feature type="region of interest" description="Disordered" evidence="1">
    <location>
        <begin position="37"/>
        <end position="83"/>
    </location>
</feature>
<organism evidence="3 4">
    <name type="scientific">Theileria equi strain WA</name>
    <dbReference type="NCBI Taxonomy" id="1537102"/>
    <lineage>
        <taxon>Eukaryota</taxon>
        <taxon>Sar</taxon>
        <taxon>Alveolata</taxon>
        <taxon>Apicomplexa</taxon>
        <taxon>Aconoidasida</taxon>
        <taxon>Piroplasmida</taxon>
        <taxon>Theileriidae</taxon>
        <taxon>Theileria</taxon>
    </lineage>
</organism>
<feature type="chain" id="PRO_5003953116" evidence="2">
    <location>
        <begin position="19"/>
        <end position="334"/>
    </location>
</feature>